<accession>X0WPY5</accession>
<dbReference type="EMBL" id="BARS01037664">
    <property type="protein sequence ID" value="GAG14751.1"/>
    <property type="molecule type" value="Genomic_DNA"/>
</dbReference>
<dbReference type="PANTHER" id="PTHR43401:SF1">
    <property type="entry name" value="ENOYL REDUCTASE (ER) DOMAIN-CONTAINING PROTEIN"/>
    <property type="match status" value="1"/>
</dbReference>
<dbReference type="Pfam" id="PF00107">
    <property type="entry name" value="ADH_zinc_N"/>
    <property type="match status" value="1"/>
</dbReference>
<dbReference type="PANTHER" id="PTHR43401">
    <property type="entry name" value="L-THREONINE 3-DEHYDROGENASE"/>
    <property type="match status" value="1"/>
</dbReference>
<feature type="non-terminal residue" evidence="3">
    <location>
        <position position="1"/>
    </location>
</feature>
<comment type="caution">
    <text evidence="3">The sequence shown here is derived from an EMBL/GenBank/DDBJ whole genome shotgun (WGS) entry which is preliminary data.</text>
</comment>
<dbReference type="SUPFAM" id="SSF51735">
    <property type="entry name" value="NAD(P)-binding Rossmann-fold domains"/>
    <property type="match status" value="1"/>
</dbReference>
<feature type="domain" description="Alcohol dehydrogenase-like C-terminal" evidence="2">
    <location>
        <begin position="39"/>
        <end position="175"/>
    </location>
</feature>
<reference evidence="3" key="1">
    <citation type="journal article" date="2014" name="Front. Microbiol.">
        <title>High frequency of phylogenetically diverse reductive dehalogenase-homologous genes in deep subseafloor sedimentary metagenomes.</title>
        <authorList>
            <person name="Kawai M."/>
            <person name="Futagami T."/>
            <person name="Toyoda A."/>
            <person name="Takaki Y."/>
            <person name="Nishi S."/>
            <person name="Hori S."/>
            <person name="Arai W."/>
            <person name="Tsubouchi T."/>
            <person name="Morono Y."/>
            <person name="Uchiyama I."/>
            <person name="Ito T."/>
            <person name="Fujiyama A."/>
            <person name="Inagaki F."/>
            <person name="Takami H."/>
        </authorList>
    </citation>
    <scope>NUCLEOTIDE SEQUENCE</scope>
    <source>
        <strain evidence="3">Expedition CK06-06</strain>
    </source>
</reference>
<dbReference type="GO" id="GO:0016491">
    <property type="term" value="F:oxidoreductase activity"/>
    <property type="evidence" value="ECO:0007669"/>
    <property type="project" value="UniProtKB-KW"/>
</dbReference>
<dbReference type="InterPro" id="IPR050129">
    <property type="entry name" value="Zn_alcohol_dh"/>
</dbReference>
<dbReference type="Gene3D" id="3.40.50.720">
    <property type="entry name" value="NAD(P)-binding Rossmann-like Domain"/>
    <property type="match status" value="1"/>
</dbReference>
<evidence type="ECO:0000259" key="2">
    <source>
        <dbReference type="Pfam" id="PF00107"/>
    </source>
</evidence>
<keyword evidence="1" id="KW-0560">Oxidoreductase</keyword>
<sequence length="213" mass="22844">DIDPATLVAASCSGATAAHTLELSHLEESDTVVIQGPGPIGTFVIALAREYGAANIVVIGKSADKRRFEICEEFGATKILVIDESSLEDRLMYVRDITNGRGAEVVIECSGSPRALPEGIQMVAPGGSYLIPGIATPTGQVPFDVYQGVSRKNVSIQGVWVSDTSHLHEAVKLILSKKYPFEKMVTHTFGLKEINEALETVRSRKALKAVIVP</sequence>
<evidence type="ECO:0000256" key="1">
    <source>
        <dbReference type="ARBA" id="ARBA00023002"/>
    </source>
</evidence>
<dbReference type="InterPro" id="IPR036291">
    <property type="entry name" value="NAD(P)-bd_dom_sf"/>
</dbReference>
<name>X0WPY5_9ZZZZ</name>
<proteinExistence type="predicted"/>
<dbReference type="InterPro" id="IPR013149">
    <property type="entry name" value="ADH-like_C"/>
</dbReference>
<dbReference type="AlphaFoldDB" id="X0WPY5"/>
<organism evidence="3">
    <name type="scientific">marine sediment metagenome</name>
    <dbReference type="NCBI Taxonomy" id="412755"/>
    <lineage>
        <taxon>unclassified sequences</taxon>
        <taxon>metagenomes</taxon>
        <taxon>ecological metagenomes</taxon>
    </lineage>
</organism>
<dbReference type="Gene3D" id="3.90.180.10">
    <property type="entry name" value="Medium-chain alcohol dehydrogenases, catalytic domain"/>
    <property type="match status" value="1"/>
</dbReference>
<protein>
    <recommendedName>
        <fullName evidence="2">Alcohol dehydrogenase-like C-terminal domain-containing protein</fullName>
    </recommendedName>
</protein>
<evidence type="ECO:0000313" key="3">
    <source>
        <dbReference type="EMBL" id="GAG14751.1"/>
    </source>
</evidence>
<gene>
    <name evidence="3" type="ORF">S01H1_57726</name>
</gene>